<dbReference type="eggNOG" id="KOG1809">
    <property type="taxonomic scope" value="Eukaryota"/>
</dbReference>
<keyword evidence="10" id="KW-1185">Reference proteome</keyword>
<evidence type="ECO:0000256" key="4">
    <source>
        <dbReference type="SAM" id="MobiDB-lite"/>
    </source>
</evidence>
<dbReference type="Pfam" id="PF25037">
    <property type="entry name" value="VPS13_C"/>
    <property type="match status" value="1"/>
</dbReference>
<keyword evidence="3" id="KW-0445">Lipid transport</keyword>
<feature type="domain" description="Intermembrane lipid transfer protein VPS13-like C-terminal" evidence="7">
    <location>
        <begin position="2451"/>
        <end position="2545"/>
    </location>
</feature>
<dbReference type="STRING" id="402676.T0TAZ1"/>
<dbReference type="GO" id="GO:0006623">
    <property type="term" value="P:protein targeting to vacuole"/>
    <property type="evidence" value="ECO:0000318"/>
    <property type="project" value="GO_Central"/>
</dbReference>
<feature type="domain" description="Vacuolar protein sorting-associated protein 13 VPS13 adaptor binding" evidence="6">
    <location>
        <begin position="1754"/>
        <end position="1897"/>
    </location>
</feature>
<dbReference type="GO" id="GO:0045324">
    <property type="term" value="P:late endosome to vacuole transport"/>
    <property type="evidence" value="ECO:0000318"/>
    <property type="project" value="GO_Central"/>
</dbReference>
<feature type="domain" description="Chorein N-terminal" evidence="5">
    <location>
        <begin position="1"/>
        <end position="1018"/>
    </location>
</feature>
<evidence type="ECO:0008006" key="11">
    <source>
        <dbReference type="Google" id="ProtNLM"/>
    </source>
</evidence>
<dbReference type="OrthoDB" id="428159at2759"/>
<protein>
    <recommendedName>
        <fullName evidence="11">Vacuolar protein sorting-associated protein</fullName>
    </recommendedName>
</protein>
<feature type="compositionally biased region" description="Basic and acidic residues" evidence="4">
    <location>
        <begin position="2045"/>
        <end position="2059"/>
    </location>
</feature>
<reference evidence="8 10" key="1">
    <citation type="journal article" date="2011" name="Science">
        <title>Comparative functional genomics of the fission yeasts.</title>
        <authorList>
            <person name="Rhind N."/>
            <person name="Chen Z."/>
            <person name="Yassour M."/>
            <person name="Thompson D.A."/>
            <person name="Haas B.J."/>
            <person name="Habib N."/>
            <person name="Wapinski I."/>
            <person name="Roy S."/>
            <person name="Lin M.F."/>
            <person name="Heiman D.I."/>
            <person name="Young S.K."/>
            <person name="Furuya K."/>
            <person name="Guo Y."/>
            <person name="Pidoux A."/>
            <person name="Chen H.M."/>
            <person name="Robbertse B."/>
            <person name="Goldberg J.M."/>
            <person name="Aoki K."/>
            <person name="Bayne E.H."/>
            <person name="Berlin A.M."/>
            <person name="Desjardins C.A."/>
            <person name="Dobbs E."/>
            <person name="Dukaj L."/>
            <person name="Fan L."/>
            <person name="FitzGerald M.G."/>
            <person name="French C."/>
            <person name="Gujja S."/>
            <person name="Hansen K."/>
            <person name="Keifenheim D."/>
            <person name="Levin J.Z."/>
            <person name="Mosher R.A."/>
            <person name="Mueller C.A."/>
            <person name="Pfiffner J."/>
            <person name="Priest M."/>
            <person name="Russ C."/>
            <person name="Smialowska A."/>
            <person name="Swoboda P."/>
            <person name="Sykes S.M."/>
            <person name="Vaughn M."/>
            <person name="Vengrova S."/>
            <person name="Yoder R."/>
            <person name="Zeng Q."/>
            <person name="Allshire R."/>
            <person name="Baulcombe D."/>
            <person name="Birren B.W."/>
            <person name="Brown W."/>
            <person name="Ekwall K."/>
            <person name="Kellis M."/>
            <person name="Leatherwood J."/>
            <person name="Levin H."/>
            <person name="Margalit H."/>
            <person name="Martienssen R."/>
            <person name="Nieduszynski C.A."/>
            <person name="Spatafora J.W."/>
            <person name="Friedman N."/>
            <person name="Dalgaard J.Z."/>
            <person name="Baumann P."/>
            <person name="Niki H."/>
            <person name="Regev A."/>
            <person name="Nusbaum C."/>
        </authorList>
    </citation>
    <scope>NUCLEOTIDE SEQUENCE [LARGE SCALE GENOMIC DNA]</scope>
    <source>
        <strain evidence="10">yFS275 / FY16936</strain>
    </source>
</reference>
<dbReference type="Pfam" id="PF25036">
    <property type="entry name" value="VPS13_VAB"/>
    <property type="match status" value="1"/>
</dbReference>
<dbReference type="VEuPathDB" id="FungiDB:SJAG_16459"/>
<proteinExistence type="inferred from homology"/>
<dbReference type="InterPro" id="IPR026847">
    <property type="entry name" value="VPS13"/>
</dbReference>
<dbReference type="PANTHER" id="PTHR16166">
    <property type="entry name" value="VACUOLAR PROTEIN SORTING-ASSOCIATED PROTEIN VPS13"/>
    <property type="match status" value="1"/>
</dbReference>
<organism evidence="8 10">
    <name type="scientific">Schizosaccharomyces japonicus (strain yFS275 / FY16936)</name>
    <name type="common">Fission yeast</name>
    <dbReference type="NCBI Taxonomy" id="402676"/>
    <lineage>
        <taxon>Eukaryota</taxon>
        <taxon>Fungi</taxon>
        <taxon>Dikarya</taxon>
        <taxon>Ascomycota</taxon>
        <taxon>Taphrinomycotina</taxon>
        <taxon>Schizosaccharomycetes</taxon>
        <taxon>Schizosaccharomycetales</taxon>
        <taxon>Schizosaccharomycetaceae</taxon>
        <taxon>Schizosaccharomyces</taxon>
    </lineage>
</organism>
<name>T0TAZ1_SCHJY</name>
<keyword evidence="2" id="KW-0813">Transport</keyword>
<dbReference type="HOGENOM" id="CLU_000135_0_0_1"/>
<dbReference type="EMBL" id="KE651168">
    <property type="protein sequence ID" value="EQC52983.1"/>
    <property type="molecule type" value="Genomic_DNA"/>
</dbReference>
<dbReference type="JaponicusDB" id="SJAG_16459">
    <property type="gene designation" value="vps1302"/>
</dbReference>
<dbReference type="OMA" id="AKSHWEP"/>
<dbReference type="RefSeq" id="XP_011049078.1">
    <property type="nucleotide sequence ID" value="XM_011050776.1"/>
</dbReference>
<comment type="similarity">
    <text evidence="1">Belongs to the VPS13 family.</text>
</comment>
<dbReference type="GO" id="GO:0006869">
    <property type="term" value="P:lipid transport"/>
    <property type="evidence" value="ECO:0007669"/>
    <property type="project" value="UniProtKB-KW"/>
</dbReference>
<evidence type="ECO:0000256" key="2">
    <source>
        <dbReference type="ARBA" id="ARBA00022448"/>
    </source>
</evidence>
<sequence length="2583" mass="293106">MLEGLLASFLNRFLGEYIEDFDAKQLNVGVWNGSITLRDLTLKPNALRRFGLPIGVQYGIVRKLDVTIPWSNLRNKPVEIHISGIQALGSSNTTIAKREPELEDSNVLLEHKRNELEYWEASRLSSNSEQNDPKAQSMTESLLTRMVNNIQVTIEDIHIRYENDGARAKLPKGFAFGICISQFSVVSCNDNWVPIFIEQDLNIIHKLCSLESFCIYYNEFSVNSNTHVDDYSVYLNETKTNGIEYIVSPVNGTARLVLNKDPTSEAPKTTVDLIFDALNLTLYDQQYSELLETWNDVSLFLIARKHAAERPQQSYSDNPTVWLRYAFLHELRLVRQRRKAATWPAIKAFCERRRSYLELFEKRFLESLTPEESAAIDELELFFSVSDIKLFRTLVYQKIKREGIKPKPKPAETQQGWTSWLWNSLKSDTATEEIDLAEKQRIVDAIGFDEQTIRETDNEESSSRAKCKVKIALKAGKFSLFERVNDVDILSVRFVNLESQHEYTPLAYEGDIQLGDLLVLNDKRKLLFLRDQKAANSIEPQPLLKMNMSVAFNDSSPTDSLSMGLQALEFYYDYATAAQVQKFFSQPSETQKQVRAFMKYAGNAVNGITTQTTQALRRYLQDRRKFILDLNLHAPVIYLPETEGSQVTNLLCIDAGKLTINSSTPNYAQEEQEDPNELPTELFYECYKLSVENAQLLLGPSDILKTSDVNLKKKYALIENITTHFNVKALSVFSKDLPRYVFEGELEKLNLFMSDSQYRSLMRIQDCMTASTEHFEDASSVTDDDQSSSFYFQPEDDDRDFEQGPLLELSFQASALSLVLQKEIQDKSFIPMIEINVGTGRMSLKKTDEQMFFQLLVQRIGILDRATETVGQGTPKILDCSGTSEENEWPIEFTANFQHGVDNGNQNVNTYTFSCERGVLKLAKLPLFSMAEYFAVFSTDDDETKETIINDSDIQSITNLNTHFKSISFSIMDDYMSAPVEFNLSDAKMQFNSKTGSMGVILHLQDMNVVSHKKGLTDHLSLLKTNGDSLVDLTCEYRFASAANSYVPTCDFTLQSGTCSVLYDEESIKRLLLIFSDIIQTKAVIDSARYLAANGSYQVEQGTIFNLSLDVEKPVMLLPVPLRDDCNAILELSPGNLSIKTSSWLPSLSLELVFDSMSAHTYVDVNNQVTNHQTVLNDLNFRVQLKVDQYDQGKKNFYRISVLSNLNKFCVSVSEFQYVILLKFLSTSTQFLTLFDSFRSNIDAESLSKALYNETYNPETLKNTIEHLTLSTSIEVFFSFLADSIGIKLFRGGFKPNDLTPLTDITFDNVSLKSLYEDTKGTDAFLSLSSIRIQDIRDPTSELADIVLIEEESSSHFDARFSLENGSHVGVLSASLEKTRYILSLDYFIALYKYLQIPPEYSSANDGNPEIVNTSRKTPAENPKQDGLTMHYNFDILDTNVLLLSDISDKNSQVLLLNVEHTTLIKQNSYSVIVKNIGLSMSQLNNLKSDGITLVDDFSLCFGMEIGSTTNGSLDIDPLTLRLSVYDIVLLKRLFYSATELLQQNGIISSSDVKELEEEKLKEVLTHGTEASSFSGLRARSEELTFTSGGSQLLLISDSHNLPIASFSVDPFNLSLKNWSTSPRFKVLLGFDCRVFNFAKSHWEPFLEHWNILLTLRKNDGDFVLNAVSDDVAEVSVTSKLLESVRYVKKFYEENKNKSVIKRSEGYPYEILNLTGFDVELSRSTDGEDKVVVQNGKSIPWRFEKHKREQGSTKLDEKESDVRLTISFKEVWFPVREVSVHREGTFLFELKPQLETETFLMVNVQLLENSVKRITISSPYIIRNHTSTPFELVFHSSKGHKRSDIYTIEANSYLALPLDLANVYQFRLRPSANRGYVWCHKPVNWMEFLETPLSMFTYRSRNRVHLQILMWPTEPSRLFFQIIKLNNSVYLVYLLKNVLASFVSRNRYLFHPAFCSRITLAVLFEFESLLIRIFGYAWDYPIVKKKRLRFSLDRDFIDVDLSAIGDLTTWKLPNDNLRFRVEMHGITPTLLITNRKPLNTQVPAFDERSRKSRPGEEHTSVTNKSSNGNSFALSVKLFGVGISLINPYYEELAYFTLRDFSLLISSSVNVCDTVVSLGWLQVDNQMNGARFPVILAPKPVTVPDNGESSDFLNLQLSILKSPSYGVTYIRHAGIYMRECTLSLEEAFLAAFSRFLAASPANNSTAIDTGSFETSLPSQNFNDTVEPSNLFIEVLDFCTFKLSVSFATASNEEDNYIGSSKTTSEVLITLFSRFLGNISNAPLVLNAMELQNARVSAGELGNRVQTYYKQQMVSKFPKMLGYSDAFGNPLGLFNTFASTISDADTLYNGDRVVRKAVSGFTDSVSKWTGNLSKNISVYTQKKSDKRSQRKVNLDDVQAPRKDVTPSRFFKRLGGNIVNLGSKPVVGFLDLASNAFGAVRDTAKLDDGEVRPVRYTRYIDYLGLVKSYSRRDAYGQHLLRVCERGAYASDHYLYHAVLPRKELLFFTLEHVLLLDPGSWTFHVICRINEIRRDVVKPGMIEVVCRNEIIKRVPLPTTEQEAGNCVVALHTAIKECQRMRARPPVL</sequence>
<evidence type="ECO:0000256" key="1">
    <source>
        <dbReference type="ARBA" id="ARBA00006545"/>
    </source>
</evidence>
<dbReference type="Proteomes" id="UP000001744">
    <property type="component" value="Unassembled WGS sequence"/>
</dbReference>
<dbReference type="InterPro" id="IPR026854">
    <property type="entry name" value="VPS13_N"/>
</dbReference>
<dbReference type="InterPro" id="IPR009543">
    <property type="entry name" value="VPS13_VAB"/>
</dbReference>
<dbReference type="Pfam" id="PF12624">
    <property type="entry name" value="VPS13_N"/>
    <property type="match status" value="1"/>
</dbReference>
<evidence type="ECO:0000259" key="5">
    <source>
        <dbReference type="Pfam" id="PF12624"/>
    </source>
</evidence>
<dbReference type="InterPro" id="IPR056748">
    <property type="entry name" value="VPS13-like_C"/>
</dbReference>
<dbReference type="PANTHER" id="PTHR16166:SF93">
    <property type="entry name" value="INTERMEMBRANE LIPID TRANSFER PROTEIN VPS13"/>
    <property type="match status" value="1"/>
</dbReference>
<evidence type="ECO:0000313" key="8">
    <source>
        <dbReference type="EMBL" id="EQC52983.1"/>
    </source>
</evidence>
<feature type="region of interest" description="Disordered" evidence="4">
    <location>
        <begin position="2043"/>
        <end position="2065"/>
    </location>
</feature>
<evidence type="ECO:0000256" key="3">
    <source>
        <dbReference type="ARBA" id="ARBA00023055"/>
    </source>
</evidence>
<evidence type="ECO:0000313" key="10">
    <source>
        <dbReference type="Proteomes" id="UP000001744"/>
    </source>
</evidence>
<gene>
    <name evidence="9" type="primary">vps1302</name>
    <name evidence="8" type="ORF">SJAG_16459</name>
</gene>
<accession>T0TAZ1</accession>
<evidence type="ECO:0000259" key="7">
    <source>
        <dbReference type="Pfam" id="PF25037"/>
    </source>
</evidence>
<dbReference type="GeneID" id="22831537"/>
<dbReference type="GO" id="GO:0007005">
    <property type="term" value="P:mitochondrion organization"/>
    <property type="evidence" value="ECO:0000318"/>
    <property type="project" value="GO_Central"/>
</dbReference>
<dbReference type="GO" id="GO:0045053">
    <property type="term" value="P:protein retention in Golgi apparatus"/>
    <property type="evidence" value="ECO:0000318"/>
    <property type="project" value="GO_Central"/>
</dbReference>
<evidence type="ECO:0000259" key="6">
    <source>
        <dbReference type="Pfam" id="PF25036"/>
    </source>
</evidence>
<evidence type="ECO:0000313" key="9">
    <source>
        <dbReference type="JaponicusDB" id="SJAG_16459"/>
    </source>
</evidence>